<dbReference type="AlphaFoldDB" id="A0A8B8BSE8"/>
<feature type="binding site" evidence="21">
    <location>
        <position position="424"/>
    </location>
    <ligand>
        <name>Zn(2+)</name>
        <dbReference type="ChEBI" id="CHEBI:29105"/>
        <note>catalytic</note>
    </ligand>
</feature>
<evidence type="ECO:0000259" key="26">
    <source>
        <dbReference type="Pfam" id="PF17900"/>
    </source>
</evidence>
<dbReference type="GO" id="GO:0042277">
    <property type="term" value="F:peptide binding"/>
    <property type="evidence" value="ECO:0007669"/>
    <property type="project" value="TreeGrafter"/>
</dbReference>
<evidence type="ECO:0000256" key="12">
    <source>
        <dbReference type="ARBA" id="ARBA00022833"/>
    </source>
</evidence>
<feature type="site" description="Transition state stabilizer" evidence="22">
    <location>
        <position position="510"/>
    </location>
</feature>
<keyword evidence="12 21" id="KW-0862">Zinc</keyword>
<dbReference type="FunFam" id="2.60.40.1910:FF:000006">
    <property type="entry name" value="Aminopeptidase"/>
    <property type="match status" value="1"/>
</dbReference>
<dbReference type="GO" id="GO:0005615">
    <property type="term" value="C:extracellular space"/>
    <property type="evidence" value="ECO:0007669"/>
    <property type="project" value="TreeGrafter"/>
</dbReference>
<dbReference type="FunFam" id="1.10.390.10:FF:000016">
    <property type="entry name" value="Glutamyl aminopeptidase"/>
    <property type="match status" value="1"/>
</dbReference>
<evidence type="ECO:0000256" key="17">
    <source>
        <dbReference type="ARBA" id="ARBA00023136"/>
    </source>
</evidence>
<evidence type="ECO:0000256" key="6">
    <source>
        <dbReference type="ARBA" id="ARBA00022438"/>
    </source>
</evidence>
<keyword evidence="15 23" id="KW-1133">Transmembrane helix</keyword>
<keyword evidence="10 21" id="KW-0479">Metal-binding</keyword>
<dbReference type="OrthoDB" id="510539at2759"/>
<evidence type="ECO:0000256" key="23">
    <source>
        <dbReference type="SAM" id="Phobius"/>
    </source>
</evidence>
<dbReference type="Proteomes" id="UP000694844">
    <property type="component" value="Chromosome 9"/>
</dbReference>
<evidence type="ECO:0000256" key="15">
    <source>
        <dbReference type="ARBA" id="ARBA00022989"/>
    </source>
</evidence>
<feature type="active site" description="Proton acceptor" evidence="20">
    <location>
        <position position="425"/>
    </location>
</feature>
<dbReference type="PANTHER" id="PTHR11533:SF276">
    <property type="entry name" value="GLUTAMYL AMINOPEPTIDASE"/>
    <property type="match status" value="1"/>
</dbReference>
<dbReference type="PRINTS" id="PR00756">
    <property type="entry name" value="ALADIPTASE"/>
</dbReference>
<evidence type="ECO:0000256" key="14">
    <source>
        <dbReference type="ARBA" id="ARBA00022968"/>
    </source>
</evidence>
<evidence type="ECO:0000256" key="19">
    <source>
        <dbReference type="ARBA" id="ARBA00023180"/>
    </source>
</evidence>
<feature type="domain" description="Peptidase M1 membrane alanine aminopeptidase" evidence="24">
    <location>
        <begin position="352"/>
        <end position="574"/>
    </location>
</feature>
<dbReference type="GO" id="GO:0070006">
    <property type="term" value="F:metalloaminopeptidase activity"/>
    <property type="evidence" value="ECO:0007669"/>
    <property type="project" value="TreeGrafter"/>
</dbReference>
<evidence type="ECO:0000256" key="2">
    <source>
        <dbReference type="ARBA" id="ARBA00004401"/>
    </source>
</evidence>
<keyword evidence="8" id="KW-0645">Protease</keyword>
<dbReference type="FunFam" id="2.60.40.1730:FF:000012">
    <property type="entry name" value="Aminopeptidase N"/>
    <property type="match status" value="1"/>
</dbReference>
<feature type="binding site" evidence="21">
    <location>
        <position position="428"/>
    </location>
    <ligand>
        <name>Zn(2+)</name>
        <dbReference type="ChEBI" id="CHEBI:29105"/>
        <note>catalytic</note>
    </ligand>
</feature>
<organism evidence="27 28">
    <name type="scientific">Crassostrea virginica</name>
    <name type="common">Eastern oyster</name>
    <dbReference type="NCBI Taxonomy" id="6565"/>
    <lineage>
        <taxon>Eukaryota</taxon>
        <taxon>Metazoa</taxon>
        <taxon>Spiralia</taxon>
        <taxon>Lophotrochozoa</taxon>
        <taxon>Mollusca</taxon>
        <taxon>Bivalvia</taxon>
        <taxon>Autobranchia</taxon>
        <taxon>Pteriomorphia</taxon>
        <taxon>Ostreida</taxon>
        <taxon>Ostreoidea</taxon>
        <taxon>Ostreidae</taxon>
        <taxon>Crassostrea</taxon>
    </lineage>
</organism>
<dbReference type="InterPro" id="IPR042097">
    <property type="entry name" value="Aminopeptidase_N-like_N_sf"/>
</dbReference>
<keyword evidence="17 23" id="KW-0472">Membrane</keyword>
<keyword evidence="18" id="KW-1015">Disulfide bond</keyword>
<dbReference type="EC" id="3.4.11.7" evidence="5"/>
<keyword evidence="7" id="KW-1003">Cell membrane</keyword>
<keyword evidence="16" id="KW-0482">Metalloprotease</keyword>
<protein>
    <recommendedName>
        <fullName evidence="5">glutamyl aminopeptidase</fullName>
        <ecNumber evidence="5">3.4.11.7</ecNumber>
    </recommendedName>
</protein>
<accession>A0A8B8BSE8</accession>
<dbReference type="GO" id="GO:0008270">
    <property type="term" value="F:zinc ion binding"/>
    <property type="evidence" value="ECO:0007669"/>
    <property type="project" value="InterPro"/>
</dbReference>
<dbReference type="InterPro" id="IPR034016">
    <property type="entry name" value="M1_APN-typ"/>
</dbReference>
<evidence type="ECO:0000256" key="13">
    <source>
        <dbReference type="ARBA" id="ARBA00022837"/>
    </source>
</evidence>
<dbReference type="GO" id="GO:0005886">
    <property type="term" value="C:plasma membrane"/>
    <property type="evidence" value="ECO:0007669"/>
    <property type="project" value="UniProtKB-SubCell"/>
</dbReference>
<dbReference type="Gene3D" id="2.60.40.1730">
    <property type="entry name" value="tricorn interacting facor f3 domain"/>
    <property type="match status" value="1"/>
</dbReference>
<dbReference type="GO" id="GO:0043171">
    <property type="term" value="P:peptide catabolic process"/>
    <property type="evidence" value="ECO:0007669"/>
    <property type="project" value="TreeGrafter"/>
</dbReference>
<dbReference type="SUPFAM" id="SSF55486">
    <property type="entry name" value="Metalloproteases ('zincins'), catalytic domain"/>
    <property type="match status" value="1"/>
</dbReference>
<dbReference type="FunFam" id="1.25.50.20:FF:000001">
    <property type="entry name" value="Aminopeptidase"/>
    <property type="match status" value="1"/>
</dbReference>
<evidence type="ECO:0000256" key="1">
    <source>
        <dbReference type="ARBA" id="ARBA00001703"/>
    </source>
</evidence>
<evidence type="ECO:0000256" key="8">
    <source>
        <dbReference type="ARBA" id="ARBA00022670"/>
    </source>
</evidence>
<feature type="transmembrane region" description="Helical" evidence="23">
    <location>
        <begin position="31"/>
        <end position="58"/>
    </location>
</feature>
<dbReference type="InterPro" id="IPR014782">
    <property type="entry name" value="Peptidase_M1_dom"/>
</dbReference>
<dbReference type="GO" id="GO:0006508">
    <property type="term" value="P:proteolysis"/>
    <property type="evidence" value="ECO:0007669"/>
    <property type="project" value="UniProtKB-KW"/>
</dbReference>
<sequence>MGKAESFDFSDMAKYNSDAELTPGNGKKGCFISVLVGILLFFLVVCLVIGVGLLVYFAGKDKNCSGASAGSESSSVAELIDKCKDLIDNGESSVCDTCRRTTTTIPSSTQSPAAILQNVRLPRAVLPELYTVELQPNMYDGPPEMFTFNGTVRIRVKCHQTTNNITVHINKLNLTEKIRVTGVDPSDGIHYKNHEIDTRRQFLIIYTNSPLLPGHYYDLDLSFIGPLKDDLHGLYLSSYKRNNQNVYAATTQFQATDLRKAFPCFDEPAIKAKFDITLVRKNHMTSLSNMPKISSESRGNGWIADRFNTTPPVSTYLLAFIICDFQYKEDMTANDVRYRAWARPEAVNQTEYALSVGTKILTYFENYFGIPFPLPKQDMIALPDFAAGAMENWGLITYRETAMLYDPQESSESNKQRVAVVVSHELAHQWFGNLVSPSWWDDLWLNEGFASFVEYMGVDHVHPDWKMFDQIVVEDVQDVFNFDGLVTSHPVYVPVAHPDQINEIFDRISYGKGASIIRMMRFFLGEETFREGLKKYLQNLAYKAAFHDDLWFALGNQSALENKGLNVKEIMDTWTLQMNYPVVMVTVMADGSIQITQKRYLRDYGAVDPLKFVSPFNYHWEIPFTYTTKSNINFNVTDADIHWMHKTDTETISANVQGSDWILGNVMQYGYYRVTYSDDNWNKLINQLDEDHKVFHPINRAQIINDAWNLAMSEDISMTIALKTVNYLDKEKEFIPWKASLRELGYVDSMLERTALYGPFSHFMKKKVSGIFNSSSLSSSNMTHLESFVNTLIAAEACKYGIQSCIDEASRLFHLWMAKPTENPIRSSVRLTVYCSAIKNGDIKEWDFAYKMYQESNVAAEKSRLMIALSCSKEVWVLSRYLQYTKISSEIRKQDATNVIVYISGNAVGRSLAWDFVRSNWDYLLKEQGSVLYKFARLVAGILAKFNTRYDLQQLEDFLKSHPDMGSGTRAFQQAIEKTKSNIRWMDTNYDIVKQWLADQNFL</sequence>
<evidence type="ECO:0000256" key="9">
    <source>
        <dbReference type="ARBA" id="ARBA00022692"/>
    </source>
</evidence>
<comment type="catalytic activity">
    <reaction evidence="1">
        <text>Release of N-terminal glutamate (and to a lesser extent aspartate) from a peptide.</text>
        <dbReference type="EC" id="3.4.11.7"/>
    </reaction>
</comment>
<evidence type="ECO:0000256" key="21">
    <source>
        <dbReference type="PIRSR" id="PIRSR634016-3"/>
    </source>
</evidence>
<dbReference type="InterPro" id="IPR024571">
    <property type="entry name" value="ERAP1-like_C_dom"/>
</dbReference>
<keyword evidence="19" id="KW-0325">Glycoprotein</keyword>
<feature type="domain" description="ERAP1-like C-terminal" evidence="25">
    <location>
        <begin position="661"/>
        <end position="980"/>
    </location>
</feature>
<dbReference type="Gene3D" id="1.10.390.10">
    <property type="entry name" value="Neutral Protease Domain 2"/>
    <property type="match status" value="1"/>
</dbReference>
<keyword evidence="9 23" id="KW-0812">Transmembrane</keyword>
<evidence type="ECO:0000313" key="28">
    <source>
        <dbReference type="RefSeq" id="XP_022306252.1"/>
    </source>
</evidence>
<evidence type="ECO:0000256" key="20">
    <source>
        <dbReference type="PIRSR" id="PIRSR634016-1"/>
    </source>
</evidence>
<dbReference type="InterPro" id="IPR045357">
    <property type="entry name" value="Aminopeptidase_N-like_N"/>
</dbReference>
<evidence type="ECO:0000256" key="3">
    <source>
        <dbReference type="ARBA" id="ARBA00010136"/>
    </source>
</evidence>
<dbReference type="Pfam" id="PF11838">
    <property type="entry name" value="ERAP1_C"/>
    <property type="match status" value="1"/>
</dbReference>
<feature type="domain" description="Aminopeptidase N-like N-terminal" evidence="26">
    <location>
        <begin position="127"/>
        <end position="317"/>
    </location>
</feature>
<dbReference type="Pfam" id="PF17900">
    <property type="entry name" value="Peptidase_M1_N"/>
    <property type="match status" value="1"/>
</dbReference>
<dbReference type="Gene3D" id="1.25.50.20">
    <property type="match status" value="1"/>
</dbReference>
<comment type="subunit">
    <text evidence="4">Homodimer; disulfide-linked.</text>
</comment>
<keyword evidence="27" id="KW-1185">Reference proteome</keyword>
<comment type="cofactor">
    <cofactor evidence="21">
        <name>Zn(2+)</name>
        <dbReference type="ChEBI" id="CHEBI:29105"/>
    </cofactor>
    <text evidence="21">Binds 1 zinc ion per subunit.</text>
</comment>
<dbReference type="InterPro" id="IPR050344">
    <property type="entry name" value="Peptidase_M1_aminopeptidases"/>
</dbReference>
<dbReference type="GO" id="GO:0004230">
    <property type="term" value="F:glutamyl aminopeptidase activity"/>
    <property type="evidence" value="ECO:0007669"/>
    <property type="project" value="UniProtKB-EC"/>
</dbReference>
<name>A0A8B8BSE8_CRAVI</name>
<gene>
    <name evidence="28" type="primary">LOC111112772</name>
</gene>
<dbReference type="Gene3D" id="2.60.40.1910">
    <property type="match status" value="1"/>
</dbReference>
<evidence type="ECO:0000256" key="18">
    <source>
        <dbReference type="ARBA" id="ARBA00023157"/>
    </source>
</evidence>
<dbReference type="GO" id="GO:0005737">
    <property type="term" value="C:cytoplasm"/>
    <property type="evidence" value="ECO:0007669"/>
    <property type="project" value="TreeGrafter"/>
</dbReference>
<dbReference type="Pfam" id="PF01433">
    <property type="entry name" value="Peptidase_M1"/>
    <property type="match status" value="1"/>
</dbReference>
<evidence type="ECO:0000256" key="11">
    <source>
        <dbReference type="ARBA" id="ARBA00022801"/>
    </source>
</evidence>
<evidence type="ECO:0000256" key="7">
    <source>
        <dbReference type="ARBA" id="ARBA00022475"/>
    </source>
</evidence>
<evidence type="ECO:0000256" key="5">
    <source>
        <dbReference type="ARBA" id="ARBA00012567"/>
    </source>
</evidence>
<comment type="subcellular location">
    <subcellularLocation>
        <location evidence="2">Cell membrane</location>
        <topology evidence="2">Single-pass type II membrane protein</topology>
    </subcellularLocation>
</comment>
<keyword evidence="6" id="KW-0031">Aminopeptidase</keyword>
<evidence type="ECO:0000256" key="4">
    <source>
        <dbReference type="ARBA" id="ARBA00011748"/>
    </source>
</evidence>
<reference evidence="28" key="1">
    <citation type="submission" date="2025-08" db="UniProtKB">
        <authorList>
            <consortium name="RefSeq"/>
        </authorList>
    </citation>
    <scope>IDENTIFICATION</scope>
    <source>
        <tissue evidence="28">Whole sample</tissue>
    </source>
</reference>
<dbReference type="InterPro" id="IPR027268">
    <property type="entry name" value="Peptidase_M4/M1_CTD_sf"/>
</dbReference>
<evidence type="ECO:0000259" key="24">
    <source>
        <dbReference type="Pfam" id="PF01433"/>
    </source>
</evidence>
<dbReference type="GeneID" id="111112772"/>
<dbReference type="PANTHER" id="PTHR11533">
    <property type="entry name" value="PROTEASE M1 ZINC METALLOPROTEASE"/>
    <property type="match status" value="1"/>
</dbReference>
<proteinExistence type="inferred from homology"/>
<evidence type="ECO:0000256" key="10">
    <source>
        <dbReference type="ARBA" id="ARBA00022723"/>
    </source>
</evidence>
<keyword evidence="11" id="KW-0378">Hydrolase</keyword>
<evidence type="ECO:0000256" key="16">
    <source>
        <dbReference type="ARBA" id="ARBA00023049"/>
    </source>
</evidence>
<keyword evidence="13" id="KW-0106">Calcium</keyword>
<feature type="binding site" evidence="21">
    <location>
        <position position="447"/>
    </location>
    <ligand>
        <name>Zn(2+)</name>
        <dbReference type="ChEBI" id="CHEBI:29105"/>
        <note>catalytic</note>
    </ligand>
</feature>
<evidence type="ECO:0000256" key="22">
    <source>
        <dbReference type="PIRSR" id="PIRSR634016-4"/>
    </source>
</evidence>
<dbReference type="RefSeq" id="XP_022306252.1">
    <property type="nucleotide sequence ID" value="XM_022450544.1"/>
</dbReference>
<evidence type="ECO:0000259" key="25">
    <source>
        <dbReference type="Pfam" id="PF11838"/>
    </source>
</evidence>
<keyword evidence="14" id="KW-0735">Signal-anchor</keyword>
<dbReference type="InterPro" id="IPR001930">
    <property type="entry name" value="Peptidase_M1"/>
</dbReference>
<dbReference type="CDD" id="cd09601">
    <property type="entry name" value="M1_APN-Q_like"/>
    <property type="match status" value="1"/>
</dbReference>
<comment type="similarity">
    <text evidence="3">Belongs to the peptidase M1 family.</text>
</comment>
<dbReference type="SUPFAM" id="SSF63737">
    <property type="entry name" value="Leukotriene A4 hydrolase N-terminal domain"/>
    <property type="match status" value="1"/>
</dbReference>
<evidence type="ECO:0000313" key="27">
    <source>
        <dbReference type="Proteomes" id="UP000694844"/>
    </source>
</evidence>